<dbReference type="Pfam" id="PF00005">
    <property type="entry name" value="ABC_tran"/>
    <property type="match status" value="1"/>
</dbReference>
<dbReference type="RefSeq" id="WP_073540252.1">
    <property type="nucleotide sequence ID" value="NZ_CP018335.1"/>
</dbReference>
<gene>
    <name evidence="5" type="ORF">BS101_19080</name>
</gene>
<keyword evidence="3 5" id="KW-0067">ATP-binding</keyword>
<protein>
    <submittedName>
        <fullName evidence="5">ABC transporter ATP-binding protein</fullName>
    </submittedName>
</protein>
<evidence type="ECO:0000256" key="1">
    <source>
        <dbReference type="ARBA" id="ARBA00022448"/>
    </source>
</evidence>
<name>A0A1L5FCY3_CLOKL</name>
<reference evidence="5 6" key="1">
    <citation type="submission" date="2016-12" db="EMBL/GenBank/DDBJ databases">
        <title>Complete genome sequence of Clostridium kluyveri JZZ isolated from the pit mud of a Chinese flavor liquor-making factory.</title>
        <authorList>
            <person name="Wang Y."/>
        </authorList>
    </citation>
    <scope>NUCLEOTIDE SEQUENCE [LARGE SCALE GENOMIC DNA]</scope>
    <source>
        <strain evidence="5 6">JZZ</strain>
    </source>
</reference>
<sequence length="262" mass="29853">MGTDENYEAVKIENLNKDFKVDNGYLNVLNDISLSVRPGEFLSIVGASGCGKSTLLRTIVGLDTNYKGNIYSYGKPVKGPGIDRGMVFQESRLFPWLTVEKNIEFGISKKLSKKEKKELVNEQLELVELQGFAKSYPEQLSGGMKQRISIARALVNKPKLLLLDEPFGALDAMTRINMQQEILKIWKRQNTTMILVTHDIDEAIYLGDRVIVLSSRPGKIKRMIKVELSRPRDRGSYDFSRIKSEIYNEFFTKVENPFSYNI</sequence>
<dbReference type="InterPro" id="IPR003593">
    <property type="entry name" value="AAA+_ATPase"/>
</dbReference>
<evidence type="ECO:0000259" key="4">
    <source>
        <dbReference type="PROSITE" id="PS50893"/>
    </source>
</evidence>
<feature type="domain" description="ABC transporter" evidence="4">
    <location>
        <begin position="10"/>
        <end position="240"/>
    </location>
</feature>
<dbReference type="PROSITE" id="PS00211">
    <property type="entry name" value="ABC_TRANSPORTER_1"/>
    <property type="match status" value="1"/>
</dbReference>
<dbReference type="Proteomes" id="UP000184604">
    <property type="component" value="Chromosome"/>
</dbReference>
<dbReference type="GO" id="GO:0005524">
    <property type="term" value="F:ATP binding"/>
    <property type="evidence" value="ECO:0007669"/>
    <property type="project" value="UniProtKB-KW"/>
</dbReference>
<dbReference type="OrthoDB" id="9801958at2"/>
<dbReference type="CDD" id="cd03293">
    <property type="entry name" value="ABC_NrtD_SsuB_transporters"/>
    <property type="match status" value="1"/>
</dbReference>
<dbReference type="GO" id="GO:0016887">
    <property type="term" value="F:ATP hydrolysis activity"/>
    <property type="evidence" value="ECO:0007669"/>
    <property type="project" value="InterPro"/>
</dbReference>
<dbReference type="InterPro" id="IPR017871">
    <property type="entry name" value="ABC_transporter-like_CS"/>
</dbReference>
<evidence type="ECO:0000313" key="6">
    <source>
        <dbReference type="Proteomes" id="UP000184604"/>
    </source>
</evidence>
<dbReference type="SUPFAM" id="SSF52540">
    <property type="entry name" value="P-loop containing nucleoside triphosphate hydrolases"/>
    <property type="match status" value="1"/>
</dbReference>
<evidence type="ECO:0000256" key="3">
    <source>
        <dbReference type="ARBA" id="ARBA00022840"/>
    </source>
</evidence>
<organism evidence="5 6">
    <name type="scientific">Clostridium kluyveri</name>
    <dbReference type="NCBI Taxonomy" id="1534"/>
    <lineage>
        <taxon>Bacteria</taxon>
        <taxon>Bacillati</taxon>
        <taxon>Bacillota</taxon>
        <taxon>Clostridia</taxon>
        <taxon>Eubacteriales</taxon>
        <taxon>Clostridiaceae</taxon>
        <taxon>Clostridium</taxon>
    </lineage>
</organism>
<dbReference type="SMART" id="SM00382">
    <property type="entry name" value="AAA"/>
    <property type="match status" value="1"/>
</dbReference>
<evidence type="ECO:0000313" key="5">
    <source>
        <dbReference type="EMBL" id="APM40680.1"/>
    </source>
</evidence>
<dbReference type="PROSITE" id="PS50893">
    <property type="entry name" value="ABC_TRANSPORTER_2"/>
    <property type="match status" value="1"/>
</dbReference>
<dbReference type="EMBL" id="CP018335">
    <property type="protein sequence ID" value="APM40680.1"/>
    <property type="molecule type" value="Genomic_DNA"/>
</dbReference>
<keyword evidence="1" id="KW-0813">Transport</keyword>
<dbReference type="InterPro" id="IPR003439">
    <property type="entry name" value="ABC_transporter-like_ATP-bd"/>
</dbReference>
<dbReference type="PANTHER" id="PTHR42788:SF13">
    <property type="entry name" value="ALIPHATIC SULFONATES IMPORT ATP-BINDING PROTEIN SSUB"/>
    <property type="match status" value="1"/>
</dbReference>
<proteinExistence type="predicted"/>
<dbReference type="InterPro" id="IPR027417">
    <property type="entry name" value="P-loop_NTPase"/>
</dbReference>
<dbReference type="PANTHER" id="PTHR42788">
    <property type="entry name" value="TAURINE IMPORT ATP-BINDING PROTEIN-RELATED"/>
    <property type="match status" value="1"/>
</dbReference>
<keyword evidence="2" id="KW-0547">Nucleotide-binding</keyword>
<accession>A0A1L5FCY3</accession>
<evidence type="ECO:0000256" key="2">
    <source>
        <dbReference type="ARBA" id="ARBA00022741"/>
    </source>
</evidence>
<dbReference type="InterPro" id="IPR050166">
    <property type="entry name" value="ABC_transporter_ATP-bind"/>
</dbReference>
<dbReference type="AlphaFoldDB" id="A0A1L5FCY3"/>
<dbReference type="Gene3D" id="3.40.50.300">
    <property type="entry name" value="P-loop containing nucleotide triphosphate hydrolases"/>
    <property type="match status" value="1"/>
</dbReference>